<dbReference type="PANTHER" id="PTHR24393:SF34">
    <property type="entry name" value="PR_SET DOMAIN 13"/>
    <property type="match status" value="1"/>
</dbReference>
<dbReference type="STRING" id="7227.FBpp0086401"/>
<dbReference type="EMBL" id="AE013599">
    <property type="protein sequence ID" value="AAF58079.1"/>
    <property type="molecule type" value="Genomic_DNA"/>
</dbReference>
<dbReference type="Bgee" id="FBgn0034062">
    <property type="expression patterns" value="Expressed in adult Malpighian tubule principal cell of lower segment in Malpighian tubule and 69 other cell types or tissues"/>
</dbReference>
<feature type="domain" description="C2H2-type" evidence="7">
    <location>
        <begin position="495"/>
        <end position="523"/>
    </location>
</feature>
<reference evidence="8" key="15">
    <citation type="submission" date="2020-05" db="EMBL/GenBank/DDBJ databases">
        <title>Drosophila melanogaster release 4 sequence.</title>
        <authorList>
            <consortium name="Berkeley Drosophila Genome Project"/>
            <person name="Celniker S."/>
            <person name="Carlson J."/>
            <person name="Wan K."/>
            <person name="Pfeiffer B."/>
            <person name="Frise E."/>
            <person name="George R."/>
            <person name="Hoskins R."/>
            <person name="Stapleton M."/>
            <person name="Pacleb J."/>
            <person name="Park S."/>
            <person name="Svirskas R."/>
            <person name="Smith E."/>
            <person name="Yu C."/>
            <person name="Rubin G."/>
        </authorList>
    </citation>
    <scope>NUCLEOTIDE SEQUENCE</scope>
</reference>
<feature type="domain" description="C2H2-type" evidence="7">
    <location>
        <begin position="348"/>
        <end position="376"/>
    </location>
</feature>
<dbReference type="Pfam" id="PF00096">
    <property type="entry name" value="zf-C2H2"/>
    <property type="match status" value="2"/>
</dbReference>
<dbReference type="PROSITE" id="PS00028">
    <property type="entry name" value="ZINC_FINGER_C2H2_1"/>
    <property type="match status" value="7"/>
</dbReference>
<dbReference type="KEGG" id="dme:Dmel_CG8388"/>
<dbReference type="Gene3D" id="3.40.1800.20">
    <property type="match status" value="1"/>
</dbReference>
<dbReference type="FunCoup" id="Q4V5A5">
    <property type="interactions" value="1555"/>
</dbReference>
<evidence type="ECO:0000313" key="8">
    <source>
        <dbReference type="EMBL" id="AAF58079.1"/>
    </source>
</evidence>
<dbReference type="Reactome" id="R-DME-3214815">
    <property type="pathway name" value="HDACs deacetylate histones"/>
</dbReference>
<evidence type="ECO:0000256" key="5">
    <source>
        <dbReference type="ARBA" id="ARBA00023242"/>
    </source>
</evidence>
<evidence type="ECO:0000256" key="4">
    <source>
        <dbReference type="ARBA" id="ARBA00022833"/>
    </source>
</evidence>
<feature type="domain" description="C2H2-type" evidence="7">
    <location>
        <begin position="377"/>
        <end position="404"/>
    </location>
</feature>
<reference evidence="8" key="8">
    <citation type="submission" date="2006-08" db="EMBL/GenBank/DDBJ databases">
        <authorList>
            <person name="Celniker S."/>
            <person name="Carlson J."/>
            <person name="Wan K."/>
            <person name="Frise E."/>
            <person name="Hoskins R."/>
            <person name="Park S."/>
            <person name="Svirskas R."/>
            <person name="Rubin G."/>
        </authorList>
    </citation>
    <scope>NUCLEOTIDE SEQUENCE</scope>
</reference>
<reference evidence="8" key="12">
    <citation type="journal article" date="2015" name="G3 (Bethesda)">
        <title>Gene Model Annotations for Drosophila melanogaster: The Rule-Benders.</title>
        <authorList>
            <consortium name="FlyBase Consortium"/>
            <person name="Crosby M.A."/>
            <person name="Gramates L.S."/>
            <person name="Dos Santos G."/>
            <person name="Matthews B.B."/>
            <person name="St Pierre S.E."/>
            <person name="Zhou P."/>
            <person name="Schroeder A.J."/>
            <person name="Falls K."/>
            <person name="Emmert D.B."/>
            <person name="Russo S.M."/>
            <person name="Gelbart W.M."/>
            <person name="null"/>
        </authorList>
    </citation>
    <scope>NUCLEOTIDE SEQUENCE</scope>
</reference>
<dbReference type="PANTHER" id="PTHR24393">
    <property type="entry name" value="ZINC FINGER PROTEIN"/>
    <property type="match status" value="1"/>
</dbReference>
<dbReference type="InterPro" id="IPR013087">
    <property type="entry name" value="Znf_C2H2_type"/>
</dbReference>
<dbReference type="InParanoid" id="Q4V5A5"/>
<evidence type="ECO:0000256" key="6">
    <source>
        <dbReference type="PROSITE-ProRule" id="PRU00042"/>
    </source>
</evidence>
<dbReference type="SMR" id="Q4V5A5"/>
<dbReference type="EMBL" id="BT022751">
    <property type="protein sequence ID" value="AAY55167.1"/>
    <property type="molecule type" value="mRNA"/>
</dbReference>
<dbReference type="eggNOG" id="KOG1721">
    <property type="taxonomic scope" value="Eukaryota"/>
</dbReference>
<feature type="domain" description="C2H2-type" evidence="7">
    <location>
        <begin position="287"/>
        <end position="309"/>
    </location>
</feature>
<reference evidence="8 11" key="4">
    <citation type="journal article" date="2002" name="Genome Biol.">
        <title>The transposable elements of the Drosophila melanogaster euchromatin: a genomics perspective.</title>
        <authorList>
            <person name="Kaminker J.S."/>
            <person name="Bergman C.M."/>
            <person name="Kronmiller B."/>
            <person name="Carlson J."/>
            <person name="Svirskas R."/>
            <person name="Patel S."/>
            <person name="Frise E."/>
            <person name="Wheeler D.A."/>
            <person name="Lewis S.E."/>
            <person name="Rubin G.M."/>
            <person name="Ashburner M."/>
            <person name="Celniker S.E."/>
        </authorList>
    </citation>
    <scope>NUCLEOTIDE SEQUENCE [LARGE SCALE GENOMIC DNA]</scope>
    <source>
        <strain evidence="11">Berkeley</strain>
    </source>
</reference>
<reference evidence="8 11" key="1">
    <citation type="journal article" date="2000" name="Science">
        <title>The genome sequence of Drosophila melanogaster.</title>
        <authorList>
            <person name="Adams M.D."/>
            <person name="Celniker S.E."/>
            <person name="Holt R.A."/>
            <person name="Evans C.A."/>
            <person name="Gocayne J.D."/>
            <person name="Amanatides P.G."/>
            <person name="Scherer S.E."/>
            <person name="Li P.W."/>
            <person name="Hoskins R.A."/>
            <person name="Galle R.F."/>
            <person name="George R.A."/>
            <person name="Lewis S.E."/>
            <person name="Richards S."/>
            <person name="Ashburner M."/>
            <person name="Henderson S.N."/>
            <person name="Sutton G.G."/>
            <person name="Wortman J.R."/>
            <person name="Yandell M.D."/>
            <person name="Zhang Q."/>
            <person name="Chen L.X."/>
            <person name="Brandon R.C."/>
            <person name="Rogers Y.H."/>
            <person name="Blazej R.G."/>
            <person name="Champe M."/>
            <person name="Pfeiffer B.D."/>
            <person name="Wan K.H."/>
            <person name="Doyle C."/>
            <person name="Baxter E.G."/>
            <person name="Helt G."/>
            <person name="Nelson C.R."/>
            <person name="Gabor G.L."/>
            <person name="Abril J.F."/>
            <person name="Agbayani A."/>
            <person name="An H.J."/>
            <person name="Andrews-Pfannkoch C."/>
            <person name="Baldwin D."/>
            <person name="Ballew R.M."/>
            <person name="Basu A."/>
            <person name="Baxendale J."/>
            <person name="Bayraktaroglu L."/>
            <person name="Beasley E.M."/>
            <person name="Beeson K.Y."/>
            <person name="Benos P.V."/>
            <person name="Berman B.P."/>
            <person name="Bhandari D."/>
            <person name="Bolshakov S."/>
            <person name="Borkova D."/>
            <person name="Botchan M.R."/>
            <person name="Bouck J."/>
            <person name="Brokstein P."/>
            <person name="Brottier P."/>
            <person name="Burtis K.C."/>
            <person name="Busam D.A."/>
            <person name="Butler H."/>
            <person name="Cadieu E."/>
            <person name="Center A."/>
            <person name="Chandra I."/>
            <person name="Cherry J.M."/>
            <person name="Cawley S."/>
            <person name="Dahlke C."/>
            <person name="Davenport L.B."/>
            <person name="Davies P."/>
            <person name="de Pablos B."/>
            <person name="Delcher A."/>
            <person name="Deng Z."/>
            <person name="Mays A.D."/>
            <person name="Dew I."/>
            <person name="Dietz S.M."/>
            <person name="Dodson K."/>
            <person name="Doup L.E."/>
            <person name="Downes M."/>
            <person name="Dugan-Rocha S."/>
            <person name="Dunkov B.C."/>
            <person name="Dunn P."/>
            <person name="Durbin K.J."/>
            <person name="Evangelista C.C."/>
            <person name="Ferraz C."/>
            <person name="Ferriera S."/>
            <person name="Fleischmann W."/>
            <person name="Fosler C."/>
            <person name="Gabrielian A.E."/>
            <person name="Garg N.S."/>
            <person name="Gelbart W.M."/>
            <person name="Glasser K."/>
            <person name="Glodek A."/>
            <person name="Gong F."/>
            <person name="Gorrell J.H."/>
            <person name="Gu Z."/>
            <person name="Guan P."/>
            <person name="Harris M."/>
            <person name="Harris N.L."/>
            <person name="Harvey D."/>
            <person name="Heiman T.J."/>
            <person name="Hernandez J.R."/>
            <person name="Houck J."/>
            <person name="Hostin D."/>
            <person name="Houston K.A."/>
            <person name="Howland T.J."/>
            <person name="Wei M.H."/>
            <person name="Ibegwam C."/>
            <person name="Jalali M."/>
            <person name="Kalush F."/>
            <person name="Karpen G.H."/>
            <person name="Ke Z."/>
            <person name="Kennison J.A."/>
            <person name="Ketchum K.A."/>
            <person name="Kimmel B.E."/>
            <person name="Kodira C.D."/>
            <person name="Kraft C."/>
            <person name="Kravitz S."/>
            <person name="Kulp D."/>
            <person name="Lai Z."/>
            <person name="Lasko P."/>
            <person name="Lei Y."/>
            <person name="Levitsky A.A."/>
            <person name="Li J."/>
            <person name="Li Z."/>
            <person name="Liang Y."/>
            <person name="Lin X."/>
            <person name="Liu X."/>
            <person name="Mattei B."/>
            <person name="McIntosh T.C."/>
            <person name="McLeod M.P."/>
            <person name="McPherson D."/>
            <person name="Merkulov G."/>
            <person name="Milshina N.V."/>
            <person name="Mobarry C."/>
            <person name="Morris J."/>
            <person name="Moshrefi A."/>
            <person name="Mount S.M."/>
            <person name="Moy M."/>
            <person name="Murphy B."/>
            <person name="Murphy L."/>
            <person name="Muzny D.M."/>
            <person name="Nelson D.L."/>
            <person name="Nelson D.R."/>
            <person name="Nelson K.A."/>
            <person name="Nixon K."/>
            <person name="Nusskern D.R."/>
            <person name="Pacleb J.M."/>
            <person name="Palazzolo M."/>
            <person name="Pittman G.S."/>
            <person name="Pan S."/>
            <person name="Pollard J."/>
            <person name="Puri V."/>
            <person name="Reese M.G."/>
            <person name="Reinert K."/>
            <person name="Remington K."/>
            <person name="Saunders R.D."/>
            <person name="Scheeler F."/>
            <person name="Shen H."/>
            <person name="Shue B.C."/>
            <person name="Siden-Kiamos I."/>
            <person name="Simpson M."/>
            <person name="Skupski M.P."/>
            <person name="Smith T."/>
            <person name="Spier E."/>
            <person name="Spradling A.C."/>
            <person name="Stapleton M."/>
            <person name="Strong R."/>
            <person name="Sun E."/>
            <person name="Svirskas R."/>
            <person name="Tector C."/>
            <person name="Turner R."/>
            <person name="Venter E."/>
            <person name="Wang A.H."/>
            <person name="Wang X."/>
            <person name="Wang Z.Y."/>
            <person name="Wassarman D.A."/>
            <person name="Weinstock G.M."/>
            <person name="Weissenbach J."/>
            <person name="Williams S.M."/>
            <person name="WoodageT"/>
            <person name="Worley K.C."/>
            <person name="Wu D."/>
            <person name="Yang S."/>
            <person name="Yao Q.A."/>
            <person name="Ye J."/>
            <person name="Yeh R.F."/>
            <person name="Zaveri J.S."/>
            <person name="Zhan M."/>
            <person name="Zhang G."/>
            <person name="Zhao Q."/>
            <person name="Zheng L."/>
            <person name="Zheng X.H."/>
            <person name="Zhong F.N."/>
            <person name="Zhong W."/>
            <person name="Zhou X."/>
            <person name="Zhu S."/>
            <person name="Zhu X."/>
            <person name="Smith H.O."/>
            <person name="Gibbs R.A."/>
            <person name="Myers E.W."/>
            <person name="Rubin G.M."/>
            <person name="Venter J.C."/>
        </authorList>
    </citation>
    <scope>NUCLEOTIDE SEQUENCE [LARGE SCALE GENOMIC DNA]</scope>
    <source>
        <strain evidence="11">Berkeley</strain>
    </source>
</reference>
<keyword evidence="5" id="KW-0539">Nucleus</keyword>
<sequence length="572" mass="66297">MPCFLCTQTVDDAAGNIEFASEEADSLGLRCIIEKHFWLQIPDSKRAGYVCGPCWEQLLLFHNFYLNVEQAHKALEQTVLKETSPPEVVASALEEHIVKSEHDDSVAAAVKRRRGRPRKVAQQDAREELKSVLEQINLNEIKIEFPEADLTIADVLEDQEEQDFLPDDCISKEGAEDPEVLEKKPPTLKRKVSGRSRGRRRVQLAERPNTSCLPKIQKSQEFNDYIREHYKVQCHICNLPMEDFSEMLAHVRREHKQRGYAMCCNRKFLKRGVLVDHLRRHQDPETFKCSICGRVMGHRRSLELHMRMHEIKSRGRLYRCEQCSKAFYSAVVYERHKLTHIPREQWKVPCTHCEKTYPSQYTMQQHVKLVHLNLYAKICDVCGKSIRGREALARHMEEHTGGPQAAIKCHLCDSMLTTKYGLARHIKMMHTAENLQPMQCEFCLKICPSLQAHQHHIKYTHNTARSHQCPMCEKAFKRPNELKEHMTTHTGEVLYTCPHCPQTFNSNANMHAHRKKVHRKEWEENRHKRLNRSRKSDTIIAVSVRKTTETRQDGGLVPAEAIATTSSPRAEC</sequence>
<reference evidence="9" key="7">
    <citation type="submission" date="2005-05" db="EMBL/GenBank/DDBJ databases">
        <authorList>
            <person name="Stapleton M."/>
            <person name="Carlson J."/>
            <person name="Chavez C."/>
            <person name="Frise E."/>
            <person name="George R."/>
            <person name="Pacleb J."/>
            <person name="Park S."/>
            <person name="Wan K."/>
            <person name="Yu C."/>
            <person name="Celniker S."/>
        </authorList>
    </citation>
    <scope>NUCLEOTIDE SEQUENCE</scope>
</reference>
<dbReference type="SUPFAM" id="SSF57667">
    <property type="entry name" value="beta-beta-alpha zinc fingers"/>
    <property type="match status" value="3"/>
</dbReference>
<keyword evidence="4" id="KW-0862">Zinc</keyword>
<dbReference type="OrthoDB" id="3565419at2759"/>
<dbReference type="GO" id="GO:0045944">
    <property type="term" value="P:positive regulation of transcription by RNA polymerase II"/>
    <property type="evidence" value="ECO:0000318"/>
    <property type="project" value="GO_Central"/>
</dbReference>
<reference evidence="8 11" key="6">
    <citation type="journal article" date="2005" name="PLoS Comput. Biol.">
        <title>Combined evidence annotation of transposable elements in genome sequences.</title>
        <authorList>
            <person name="Quesneville H."/>
            <person name="Bergman C.M."/>
            <person name="Andrieu O."/>
            <person name="Autard D."/>
            <person name="Nouaud D."/>
            <person name="Ashburner M."/>
            <person name="Anxolabehere D."/>
        </authorList>
    </citation>
    <scope>NUCLEOTIDE SEQUENCE [LARGE SCALE GENOMIC DNA]</scope>
    <source>
        <strain evidence="11">Berkeley</strain>
    </source>
</reference>
<dbReference type="Pfam" id="PF13894">
    <property type="entry name" value="zf-C2H2_4"/>
    <property type="match status" value="1"/>
</dbReference>
<evidence type="ECO:0000259" key="7">
    <source>
        <dbReference type="PROSITE" id="PS50157"/>
    </source>
</evidence>
<dbReference type="FunFam" id="3.40.1800.20:FF:000009">
    <property type="entry name" value="AGAP005348-PA"/>
    <property type="match status" value="1"/>
</dbReference>
<keyword evidence="2" id="KW-0677">Repeat</keyword>
<dbReference type="OMA" id="EHKQRGY"/>
<feature type="domain" description="C2H2-type" evidence="7">
    <location>
        <begin position="467"/>
        <end position="494"/>
    </location>
</feature>
<protein>
    <submittedName>
        <fullName evidence="9">IP14661p</fullName>
    </submittedName>
</protein>
<dbReference type="GO" id="GO:0008270">
    <property type="term" value="F:zinc ion binding"/>
    <property type="evidence" value="ECO:0007669"/>
    <property type="project" value="UniProtKB-KW"/>
</dbReference>
<reference evidence="8 11" key="10">
    <citation type="journal article" date="2007" name="Science">
        <title>Sequence finishing and mapping of Drosophila melanogaster heterochromatin.</title>
        <authorList>
            <person name="Hoskins R.A."/>
            <person name="Carlson J.W."/>
            <person name="Kennedy C."/>
            <person name="Acevedo D."/>
            <person name="Evans-Holm M."/>
            <person name="Frise E."/>
            <person name="Wan K.H."/>
            <person name="Park S."/>
            <person name="Mendez-Lago M."/>
            <person name="Rossi F."/>
            <person name="Villasante A."/>
            <person name="Dimitri P."/>
            <person name="Karpen G.H."/>
            <person name="Celniker S.E."/>
        </authorList>
    </citation>
    <scope>NUCLEOTIDE SEQUENCE [LARGE SCALE GENOMIC DNA]</scope>
    <source>
        <strain evidence="11">Berkeley</strain>
    </source>
</reference>
<dbReference type="SMART" id="SM00868">
    <property type="entry name" value="zf-AD"/>
    <property type="match status" value="1"/>
</dbReference>
<reference evidence="8 11" key="9">
    <citation type="journal article" date="2007" name="Science">
        <title>The Release 5.1 annotation of Drosophila melanogaster heterochromatin.</title>
        <authorList>
            <person name="Smith C.D."/>
            <person name="Shu S."/>
            <person name="Mungall C.J."/>
            <person name="Karpen G.H."/>
        </authorList>
    </citation>
    <scope>NUCLEOTIDE SEQUENCE [LARGE SCALE GENOMIC DNA]</scope>
    <source>
        <strain evidence="11">Berkeley</strain>
    </source>
</reference>
<reference evidence="8 11" key="2">
    <citation type="journal article" date="2002" name="Genome Biol.">
        <title>Finishing a whole-genome shotgun: release 3 of the Drosophila melanogaster euchromatic genome sequence.</title>
        <authorList>
            <person name="Celniker S.E."/>
            <person name="Wheeler D.A."/>
            <person name="Kronmiller B."/>
            <person name="Carlson J.W."/>
            <person name="Halpern A."/>
            <person name="Patel S."/>
            <person name="Adams M."/>
            <person name="Champe M."/>
            <person name="Dugan S.P."/>
            <person name="Frise E."/>
            <person name="Hodgson A."/>
            <person name="George R.A."/>
            <person name="Hoskins R.A."/>
            <person name="Laverty T."/>
            <person name="Muzny D.M."/>
            <person name="Nelson C.R."/>
            <person name="Pacleb J.M."/>
            <person name="Park S."/>
            <person name="Pfeiffer B.D."/>
            <person name="Richards S."/>
            <person name="Sodergren E.J."/>
            <person name="Svirskas R."/>
            <person name="Tabor P.E."/>
            <person name="Wan K."/>
            <person name="Stapleton M."/>
            <person name="Sutton G.G."/>
            <person name="Venter C."/>
            <person name="Weinstock G."/>
            <person name="Scherer S.E."/>
            <person name="Myers E.W."/>
            <person name="Gibbs R.A."/>
            <person name="Rubin G.M."/>
        </authorList>
    </citation>
    <scope>NUCLEOTIDE SEQUENCE [LARGE SCALE GENOMIC DNA]</scope>
    <source>
        <strain evidence="11">Berkeley</strain>
    </source>
</reference>
<evidence type="ECO:0000256" key="1">
    <source>
        <dbReference type="ARBA" id="ARBA00022723"/>
    </source>
</evidence>
<dbReference type="Proteomes" id="UP000000803">
    <property type="component" value="Chromosome 2R"/>
</dbReference>
<dbReference type="GO" id="GO:0006355">
    <property type="term" value="P:regulation of DNA-templated transcription"/>
    <property type="evidence" value="ECO:0000250"/>
    <property type="project" value="FlyBase"/>
</dbReference>
<dbReference type="SUPFAM" id="SSF57716">
    <property type="entry name" value="Glucocorticoid receptor-like (DNA-binding domain)"/>
    <property type="match status" value="1"/>
</dbReference>
<dbReference type="HOGENOM" id="CLU_002678_94_13_1"/>
<dbReference type="GeneID" id="36763"/>
<keyword evidence="11" id="KW-1185">Reference proteome</keyword>
<evidence type="ECO:0000313" key="11">
    <source>
        <dbReference type="Proteomes" id="UP000000803"/>
    </source>
</evidence>
<dbReference type="IntAct" id="Q4V5A5">
    <property type="interactions" value="2"/>
</dbReference>
<evidence type="ECO:0000313" key="9">
    <source>
        <dbReference type="EMBL" id="AAY55167.1"/>
    </source>
</evidence>
<dbReference type="InterPro" id="IPR012934">
    <property type="entry name" value="Znf_AD"/>
</dbReference>
<evidence type="ECO:0000256" key="2">
    <source>
        <dbReference type="ARBA" id="ARBA00022737"/>
    </source>
</evidence>
<organism evidence="9">
    <name type="scientific">Drosophila melanogaster</name>
    <name type="common">Fruit fly</name>
    <dbReference type="NCBI Taxonomy" id="7227"/>
    <lineage>
        <taxon>Eukaryota</taxon>
        <taxon>Metazoa</taxon>
        <taxon>Ecdysozoa</taxon>
        <taxon>Arthropoda</taxon>
        <taxon>Hexapoda</taxon>
        <taxon>Insecta</taxon>
        <taxon>Pterygota</taxon>
        <taxon>Neoptera</taxon>
        <taxon>Endopterygota</taxon>
        <taxon>Diptera</taxon>
        <taxon>Brachycera</taxon>
        <taxon>Muscomorpha</taxon>
        <taxon>Ephydroidea</taxon>
        <taxon>Drosophilidae</taxon>
        <taxon>Drosophila</taxon>
        <taxon>Sophophora</taxon>
    </lineage>
</organism>
<reference evidence="8" key="14">
    <citation type="submission" date="2020-04" db="EMBL/GenBank/DDBJ databases">
        <authorList>
            <consortium name="FlyBase"/>
        </authorList>
    </citation>
    <scope>NUCLEOTIDE SEQUENCE</scope>
</reference>
<dbReference type="AlphaFoldDB" id="Q4V5A5"/>
<dbReference type="GO" id="GO:0003700">
    <property type="term" value="F:DNA-binding transcription factor activity"/>
    <property type="evidence" value="ECO:0000250"/>
    <property type="project" value="FlyBase"/>
</dbReference>
<evidence type="ECO:0000256" key="3">
    <source>
        <dbReference type="ARBA" id="ARBA00022771"/>
    </source>
</evidence>
<keyword evidence="1" id="KW-0479">Metal-binding</keyword>
<feature type="domain" description="C2H2-type" evidence="7">
    <location>
        <begin position="318"/>
        <end position="345"/>
    </location>
</feature>
<dbReference type="PaxDb" id="7227-FBpp0086401"/>
<evidence type="ECO:0000313" key="10">
    <source>
        <dbReference type="FlyBase" id="FBgn0034062"/>
    </source>
</evidence>
<accession>Q4V5A5</accession>
<dbReference type="PROSITE" id="PS50157">
    <property type="entry name" value="ZINC_FINGER_C2H2_2"/>
    <property type="match status" value="7"/>
</dbReference>
<reference evidence="8 11" key="3">
    <citation type="journal article" date="2002" name="Genome Biol.">
        <title>Annotation of the Drosophila melanogaster euchromatic genome: a systematic review.</title>
        <authorList>
            <person name="Misra S."/>
            <person name="Crosby M.A."/>
            <person name="Mungall C.J."/>
            <person name="Matthews B.B."/>
            <person name="Campbell K.S."/>
            <person name="Hradecky P."/>
            <person name="Huang Y."/>
            <person name="Kaminker J.S."/>
            <person name="Millburn G.H."/>
            <person name="Prochnik S.E."/>
            <person name="Smith C.D."/>
            <person name="Tupy J.L."/>
            <person name="Whitfied E.J."/>
            <person name="Bayraktaroglu L."/>
            <person name="Berman B.P."/>
            <person name="Bettencourt B.R."/>
            <person name="Celniker S.E."/>
            <person name="de Grey A.D."/>
            <person name="Drysdale R.A."/>
            <person name="Harris N.L."/>
            <person name="Richter J."/>
            <person name="Russo S."/>
            <person name="Schroeder A.J."/>
            <person name="Shu S.Q."/>
            <person name="Stapleton M."/>
            <person name="Yamada C."/>
            <person name="Ashburner M."/>
            <person name="Gelbart W.M."/>
            <person name="Rubin G.M."/>
            <person name="Lewis S.E."/>
        </authorList>
    </citation>
    <scope>GENOME REANNOTATION</scope>
    <source>
        <strain evidence="11">Berkeley</strain>
    </source>
</reference>
<reference evidence="8 11" key="5">
    <citation type="journal article" date="2002" name="Genome Biol.">
        <title>Heterochromatic sequences in a Drosophila whole-genome shotgun assembly.</title>
        <authorList>
            <person name="Hoskins R.A."/>
            <person name="Smith C.D."/>
            <person name="Carlson J.W."/>
            <person name="Carvalho A.B."/>
            <person name="Halpern A."/>
            <person name="Kaminker J.S."/>
            <person name="Kennedy C."/>
            <person name="Mungall C.J."/>
            <person name="Sullivan B.A."/>
            <person name="Sutton G.G."/>
            <person name="Yasuhara J.C."/>
            <person name="Wakimoto B.T."/>
            <person name="Myers E.W."/>
            <person name="Celniker S.E."/>
            <person name="Rubin G.M."/>
            <person name="Karpen G.H."/>
        </authorList>
    </citation>
    <scope>NUCLEOTIDE SEQUENCE [LARGE SCALE GENOMIC DNA]</scope>
    <source>
        <strain evidence="11">Berkeley</strain>
    </source>
</reference>
<dbReference type="DNASU" id="36763"/>
<dbReference type="ExpressionAtlas" id="Q4V5A5">
    <property type="expression patterns" value="baseline and differential"/>
</dbReference>
<reference evidence="8" key="11">
    <citation type="journal article" date="2015" name="G3 (Bethesda)">
        <title>Gene Model Annotations for Drosophila melanogaster: Impact of High-Throughput Data.</title>
        <authorList>
            <consortium name="FlyBase Consortium"/>
            <person name="Matthews B.B."/>
            <person name="Dos Santos G."/>
            <person name="Crosby M.A."/>
            <person name="Emmert D.B."/>
            <person name="St Pierre S.E."/>
            <person name="Gramates L.S."/>
            <person name="Zhou P."/>
            <person name="Schroeder A.J."/>
            <person name="Falls K."/>
            <person name="Strelets V."/>
            <person name="Russo S.M."/>
            <person name="Gelbart W.M."/>
            <person name="null"/>
        </authorList>
    </citation>
    <scope>NUCLEOTIDE SEQUENCE</scope>
</reference>
<dbReference type="SMART" id="SM00355">
    <property type="entry name" value="ZnF_C2H2"/>
    <property type="match status" value="10"/>
</dbReference>
<keyword evidence="3 6" id="KW-0863">Zinc-finger</keyword>
<dbReference type="FunFam" id="3.30.160.60:FF:002534">
    <property type="entry name" value="Uncharacterized protein, isoform B"/>
    <property type="match status" value="1"/>
</dbReference>
<dbReference type="Gene3D" id="3.30.160.60">
    <property type="entry name" value="Classic Zinc Finger"/>
    <property type="match status" value="5"/>
</dbReference>
<name>Q4V5A5_DROME</name>
<dbReference type="UCSC" id="CG8388-RA">
    <property type="organism name" value="d. melanogaster"/>
</dbReference>
<feature type="domain" description="C2H2-type" evidence="7">
    <location>
        <begin position="407"/>
        <end position="435"/>
    </location>
</feature>
<dbReference type="Pfam" id="PF07776">
    <property type="entry name" value="zf-AD"/>
    <property type="match status" value="1"/>
</dbReference>
<proteinExistence type="evidence at transcript level"/>
<reference evidence="8" key="13">
    <citation type="journal article" date="2015" name="Genome Res.">
        <title>The Release 6 reference sequence of the Drosophila melanogaster genome.</title>
        <authorList>
            <person name="Hoskins R.A."/>
            <person name="Carlson J.W."/>
            <person name="Wan K.H."/>
            <person name="Park S."/>
            <person name="Mendez I."/>
            <person name="Galle S.E."/>
            <person name="Booth B.W."/>
            <person name="Pfeiffer B.D."/>
            <person name="George R.A."/>
            <person name="Svirskas R."/>
            <person name="Krzywinski M."/>
            <person name="Schein J."/>
            <person name="Accardo M.C."/>
            <person name="Damia E."/>
            <person name="Messina G."/>
            <person name="Mendez-Lago M."/>
            <person name="de Pablos B."/>
            <person name="Demakova O.V."/>
            <person name="Andreyeva E.N."/>
            <person name="Boldyreva L.V."/>
            <person name="Marra M."/>
            <person name="Carvalho A.B."/>
            <person name="Dimitri P."/>
            <person name="Villasante A."/>
            <person name="Zhimulev I.F."/>
            <person name="Rubin G.M."/>
            <person name="Karpen G.H."/>
            <person name="Celniker S.E."/>
        </authorList>
    </citation>
    <scope>NUCLEOTIDE SEQUENCE</scope>
</reference>
<dbReference type="FlyBase" id="FBgn0034062">
    <property type="gene designation" value="CG8388"/>
</dbReference>
<dbReference type="InterPro" id="IPR036236">
    <property type="entry name" value="Znf_C2H2_sf"/>
</dbReference>
<gene>
    <name evidence="8" type="primary">Dmel\CG8388</name>
    <name evidence="9 10" type="ORF">CG8388</name>
    <name evidence="8" type="ORF">Dmel_CG8388</name>
</gene>
<dbReference type="BioGRID-ORCS" id="36763">
    <property type="hits" value="0 hits in 1 CRISPR screen"/>
</dbReference>
<dbReference type="GO" id="GO:0005634">
    <property type="term" value="C:nucleus"/>
    <property type="evidence" value="ECO:0000250"/>
    <property type="project" value="FlyBase"/>
</dbReference>
<dbReference type="VEuPathDB" id="VectorBase:FBgn0034062"/>
<dbReference type="AGR" id="FB:FBgn0034062"/>
<dbReference type="GO" id="GO:0000976">
    <property type="term" value="F:transcription cis-regulatory region binding"/>
    <property type="evidence" value="ECO:0000250"/>
    <property type="project" value="FlyBase"/>
</dbReference>
<dbReference type="RefSeq" id="NP_611075.1">
    <property type="nucleotide sequence ID" value="NM_137231.3"/>
</dbReference>